<dbReference type="Proteomes" id="UP000054270">
    <property type="component" value="Unassembled WGS sequence"/>
</dbReference>
<protein>
    <submittedName>
        <fullName evidence="2">Uncharacterized protein</fullName>
    </submittedName>
</protein>
<dbReference type="OrthoDB" id="3034033at2759"/>
<feature type="region of interest" description="Disordered" evidence="1">
    <location>
        <begin position="150"/>
        <end position="279"/>
    </location>
</feature>
<feature type="compositionally biased region" description="Low complexity" evidence="1">
    <location>
        <begin position="200"/>
        <end position="219"/>
    </location>
</feature>
<proteinExistence type="predicted"/>
<evidence type="ECO:0000256" key="1">
    <source>
        <dbReference type="SAM" id="MobiDB-lite"/>
    </source>
</evidence>
<organism evidence="2 3">
    <name type="scientific">Hypholoma sublateritium (strain FD-334 SS-4)</name>
    <dbReference type="NCBI Taxonomy" id="945553"/>
    <lineage>
        <taxon>Eukaryota</taxon>
        <taxon>Fungi</taxon>
        <taxon>Dikarya</taxon>
        <taxon>Basidiomycota</taxon>
        <taxon>Agaricomycotina</taxon>
        <taxon>Agaricomycetes</taxon>
        <taxon>Agaricomycetidae</taxon>
        <taxon>Agaricales</taxon>
        <taxon>Agaricineae</taxon>
        <taxon>Strophariaceae</taxon>
        <taxon>Hypholoma</taxon>
    </lineage>
</organism>
<reference evidence="3" key="1">
    <citation type="submission" date="2014-04" db="EMBL/GenBank/DDBJ databases">
        <title>Evolutionary Origins and Diversification of the Mycorrhizal Mutualists.</title>
        <authorList>
            <consortium name="DOE Joint Genome Institute"/>
            <consortium name="Mycorrhizal Genomics Consortium"/>
            <person name="Kohler A."/>
            <person name="Kuo A."/>
            <person name="Nagy L.G."/>
            <person name="Floudas D."/>
            <person name="Copeland A."/>
            <person name="Barry K.W."/>
            <person name="Cichocki N."/>
            <person name="Veneault-Fourrey C."/>
            <person name="LaButti K."/>
            <person name="Lindquist E.A."/>
            <person name="Lipzen A."/>
            <person name="Lundell T."/>
            <person name="Morin E."/>
            <person name="Murat C."/>
            <person name="Riley R."/>
            <person name="Ohm R."/>
            <person name="Sun H."/>
            <person name="Tunlid A."/>
            <person name="Henrissat B."/>
            <person name="Grigoriev I.V."/>
            <person name="Hibbett D.S."/>
            <person name="Martin F."/>
        </authorList>
    </citation>
    <scope>NUCLEOTIDE SEQUENCE [LARGE SCALE GENOMIC DNA]</scope>
    <source>
        <strain evidence="3">FD-334 SS-4</strain>
    </source>
</reference>
<gene>
    <name evidence="2" type="ORF">HYPSUDRAFT_522266</name>
</gene>
<dbReference type="AlphaFoldDB" id="A0A0D2PMD6"/>
<sequence>MSAPPHAPAPAPVGTLLHVLRTANRRYAELAAAVRSAQRPTHHARKRAAALKLRVSIAAARALDPRQISTLPLPVLERERTASPAPAVHTRSRGPAIPPPRVTVVAPEAVVAPVPRRALRAAAQLATPPPRVARPGLRSAVPPQVVVLNAADNNDDDAPPRSHWSSSSSSGGEDEDGEETDADAPRLDVPIDASRLSWNSAASFSAGSRASSAGPATPANGAPLTIRIKRKPSASFLDMEDDHVSFEKRPKYERKNWTQHAPRRSARQTGAVSASPPRH</sequence>
<evidence type="ECO:0000313" key="2">
    <source>
        <dbReference type="EMBL" id="KJA29476.1"/>
    </source>
</evidence>
<evidence type="ECO:0000313" key="3">
    <source>
        <dbReference type="Proteomes" id="UP000054270"/>
    </source>
</evidence>
<name>A0A0D2PMD6_HYPSF</name>
<dbReference type="EMBL" id="KN817519">
    <property type="protein sequence ID" value="KJA29476.1"/>
    <property type="molecule type" value="Genomic_DNA"/>
</dbReference>
<keyword evidence="3" id="KW-1185">Reference proteome</keyword>
<feature type="compositionally biased region" description="Basic and acidic residues" evidence="1">
    <location>
        <begin position="242"/>
        <end position="256"/>
    </location>
</feature>
<feature type="compositionally biased region" description="Acidic residues" evidence="1">
    <location>
        <begin position="172"/>
        <end position="182"/>
    </location>
</feature>
<accession>A0A0D2PMD6</accession>
<dbReference type="OMA" id="WNSAASF"/>